<proteinExistence type="predicted"/>
<gene>
    <name evidence="2" type="ORF">DM484_08020</name>
</gene>
<dbReference type="Gene3D" id="1.10.150.80">
    <property type="entry name" value="HRDC domain"/>
    <property type="match status" value="1"/>
</dbReference>
<dbReference type="SMART" id="SM00341">
    <property type="entry name" value="HRDC"/>
    <property type="match status" value="1"/>
</dbReference>
<dbReference type="EMBL" id="QJPH01000261">
    <property type="protein sequence ID" value="PZN81640.1"/>
    <property type="molecule type" value="Genomic_DNA"/>
</dbReference>
<dbReference type="InterPro" id="IPR044876">
    <property type="entry name" value="HRDC_dom_sf"/>
</dbReference>
<evidence type="ECO:0000313" key="3">
    <source>
        <dbReference type="Proteomes" id="UP000249396"/>
    </source>
</evidence>
<name>A0A2W4T2I1_9GAMM</name>
<dbReference type="GO" id="GO:0000166">
    <property type="term" value="F:nucleotide binding"/>
    <property type="evidence" value="ECO:0007669"/>
    <property type="project" value="InterPro"/>
</dbReference>
<sequence>MQLRFFTIPIYGGGDTADELNRFLAGHRILSVDRQLAQDGANSAWAVCVGFESAGQGRPQSDNGRGKQDKVDYREVLNEAEFTIYARLRSLRKEIAEKEGLPVYALFTNEQLAEMVQRRVVTAAAMREIQGIGDARMEKYAESFLRQLREAFSTQPQDAP</sequence>
<dbReference type="PROSITE" id="PS50967">
    <property type="entry name" value="HRDC"/>
    <property type="match status" value="1"/>
</dbReference>
<dbReference type="InterPro" id="IPR010997">
    <property type="entry name" value="HRDC-like_sf"/>
</dbReference>
<evidence type="ECO:0000313" key="2">
    <source>
        <dbReference type="EMBL" id="PZN81640.1"/>
    </source>
</evidence>
<feature type="domain" description="HRDC" evidence="1">
    <location>
        <begin position="78"/>
        <end position="158"/>
    </location>
</feature>
<accession>A0A2W4T2I1</accession>
<dbReference type="InterPro" id="IPR002121">
    <property type="entry name" value="HRDC_dom"/>
</dbReference>
<evidence type="ECO:0000259" key="1">
    <source>
        <dbReference type="PROSITE" id="PS50967"/>
    </source>
</evidence>
<organism evidence="2 3">
    <name type="scientific">Candidatus Methylumidiphilus alinenensis</name>
    <dbReference type="NCBI Taxonomy" id="2202197"/>
    <lineage>
        <taxon>Bacteria</taxon>
        <taxon>Pseudomonadati</taxon>
        <taxon>Pseudomonadota</taxon>
        <taxon>Gammaproteobacteria</taxon>
        <taxon>Methylococcales</taxon>
        <taxon>Candidatus Methylumidiphilus</taxon>
    </lineage>
</organism>
<dbReference type="Pfam" id="PF00570">
    <property type="entry name" value="HRDC"/>
    <property type="match status" value="1"/>
</dbReference>
<dbReference type="AlphaFoldDB" id="A0A2W4T2I1"/>
<protein>
    <recommendedName>
        <fullName evidence="1">HRDC domain-containing protein</fullName>
    </recommendedName>
</protein>
<comment type="caution">
    <text evidence="2">The sequence shown here is derived from an EMBL/GenBank/DDBJ whole genome shotgun (WGS) entry which is preliminary data.</text>
</comment>
<dbReference type="GO" id="GO:0003676">
    <property type="term" value="F:nucleic acid binding"/>
    <property type="evidence" value="ECO:0007669"/>
    <property type="project" value="InterPro"/>
</dbReference>
<reference evidence="2 3" key="1">
    <citation type="journal article" date="2018" name="Aquat. Microb. Ecol.">
        <title>Gammaproteobacterial methanotrophs dominate.</title>
        <authorList>
            <person name="Rissanen A.J."/>
            <person name="Saarenheimo J."/>
            <person name="Tiirola M."/>
            <person name="Peura S."/>
            <person name="Aalto S.L."/>
            <person name="Karvinen A."/>
            <person name="Nykanen H."/>
        </authorList>
    </citation>
    <scope>NUCLEOTIDE SEQUENCE [LARGE SCALE GENOMIC DNA]</scope>
    <source>
        <strain evidence="2">AMbin10</strain>
    </source>
</reference>
<dbReference type="Proteomes" id="UP000249396">
    <property type="component" value="Unassembled WGS sequence"/>
</dbReference>
<dbReference type="SUPFAM" id="SSF47819">
    <property type="entry name" value="HRDC-like"/>
    <property type="match status" value="1"/>
</dbReference>